<feature type="chain" id="PRO_5014891768" description="Secreted protein" evidence="1">
    <location>
        <begin position="16"/>
        <end position="73"/>
    </location>
</feature>
<sequence length="73" mass="8130">MVAFLALVSTKLQLGLCPRGAGPKVADLNTVEKCRRRKARTLENEPRKNKTNMLRGHRITGRNTNVKEEQSAG</sequence>
<dbReference type="EMBL" id="PGCJ01000867">
    <property type="protein sequence ID" value="PLW16584.1"/>
    <property type="molecule type" value="Genomic_DNA"/>
</dbReference>
<dbReference type="AlphaFoldDB" id="A0A2N5STJ5"/>
<keyword evidence="3" id="KW-1185">Reference proteome</keyword>
<keyword evidence="1" id="KW-0732">Signal</keyword>
<evidence type="ECO:0000313" key="2">
    <source>
        <dbReference type="EMBL" id="PLW16584.1"/>
    </source>
</evidence>
<comment type="caution">
    <text evidence="2">The sequence shown here is derived from an EMBL/GenBank/DDBJ whole genome shotgun (WGS) entry which is preliminary data.</text>
</comment>
<evidence type="ECO:0000313" key="3">
    <source>
        <dbReference type="Proteomes" id="UP000235388"/>
    </source>
</evidence>
<dbReference type="Proteomes" id="UP000235388">
    <property type="component" value="Unassembled WGS sequence"/>
</dbReference>
<accession>A0A2N5STJ5</accession>
<evidence type="ECO:0000256" key="1">
    <source>
        <dbReference type="SAM" id="SignalP"/>
    </source>
</evidence>
<proteinExistence type="predicted"/>
<gene>
    <name evidence="2" type="ORF">PCANC_15007</name>
</gene>
<name>A0A2N5STJ5_9BASI</name>
<reference evidence="2 3" key="1">
    <citation type="submission" date="2017-11" db="EMBL/GenBank/DDBJ databases">
        <title>De novo assembly and phasing of dikaryotic genomes from two isolates of Puccinia coronata f. sp. avenae, the causal agent of oat crown rust.</title>
        <authorList>
            <person name="Miller M.E."/>
            <person name="Zhang Y."/>
            <person name="Omidvar V."/>
            <person name="Sperschneider J."/>
            <person name="Schwessinger B."/>
            <person name="Raley C."/>
            <person name="Palmer J.M."/>
            <person name="Garnica D."/>
            <person name="Upadhyaya N."/>
            <person name="Rathjen J."/>
            <person name="Taylor J.M."/>
            <person name="Park R.F."/>
            <person name="Dodds P.N."/>
            <person name="Hirsch C.D."/>
            <person name="Kianian S.F."/>
            <person name="Figueroa M."/>
        </authorList>
    </citation>
    <scope>NUCLEOTIDE SEQUENCE [LARGE SCALE GENOMIC DNA]</scope>
    <source>
        <strain evidence="2">12NC29</strain>
    </source>
</reference>
<protein>
    <recommendedName>
        <fullName evidence="4">Secreted protein</fullName>
    </recommendedName>
</protein>
<evidence type="ECO:0008006" key="4">
    <source>
        <dbReference type="Google" id="ProtNLM"/>
    </source>
</evidence>
<organism evidence="2 3">
    <name type="scientific">Puccinia coronata f. sp. avenae</name>
    <dbReference type="NCBI Taxonomy" id="200324"/>
    <lineage>
        <taxon>Eukaryota</taxon>
        <taxon>Fungi</taxon>
        <taxon>Dikarya</taxon>
        <taxon>Basidiomycota</taxon>
        <taxon>Pucciniomycotina</taxon>
        <taxon>Pucciniomycetes</taxon>
        <taxon>Pucciniales</taxon>
        <taxon>Pucciniaceae</taxon>
        <taxon>Puccinia</taxon>
    </lineage>
</organism>
<feature type="signal peptide" evidence="1">
    <location>
        <begin position="1"/>
        <end position="15"/>
    </location>
</feature>